<dbReference type="Ensembl" id="ENSACAT00000052338.1">
    <property type="protein sequence ID" value="ENSACAP00000038985.1"/>
    <property type="gene ID" value="ENSACAG00000038649.1"/>
</dbReference>
<evidence type="ECO:0000313" key="1">
    <source>
        <dbReference type="Ensembl" id="ENSACAP00000038985.1"/>
    </source>
</evidence>
<accession>A0A803TUU5</accession>
<reference evidence="1 2" key="1">
    <citation type="submission" date="2009-12" db="EMBL/GenBank/DDBJ databases">
        <title>The Genome Sequence of Anolis carolinensis (Green Anole Lizard).</title>
        <authorList>
            <consortium name="The Genome Sequencing Platform"/>
            <person name="Di Palma F."/>
            <person name="Alfoldi J."/>
            <person name="Heiman D."/>
            <person name="Young S."/>
            <person name="Grabherr M."/>
            <person name="Johnson J."/>
            <person name="Lander E.S."/>
            <person name="Lindblad-Toh K."/>
        </authorList>
    </citation>
    <scope>NUCLEOTIDE SEQUENCE [LARGE SCALE GENOMIC DNA]</scope>
    <source>
        <strain evidence="1 2">JBL SC #1</strain>
    </source>
</reference>
<reference evidence="1" key="2">
    <citation type="submission" date="2025-08" db="UniProtKB">
        <authorList>
            <consortium name="Ensembl"/>
        </authorList>
    </citation>
    <scope>IDENTIFICATION</scope>
</reference>
<dbReference type="AlphaFoldDB" id="A0A803TUU5"/>
<organism evidence="1 2">
    <name type="scientific">Anolis carolinensis</name>
    <name type="common">Green anole</name>
    <name type="synonym">American chameleon</name>
    <dbReference type="NCBI Taxonomy" id="28377"/>
    <lineage>
        <taxon>Eukaryota</taxon>
        <taxon>Metazoa</taxon>
        <taxon>Chordata</taxon>
        <taxon>Craniata</taxon>
        <taxon>Vertebrata</taxon>
        <taxon>Euteleostomi</taxon>
        <taxon>Lepidosauria</taxon>
        <taxon>Squamata</taxon>
        <taxon>Bifurcata</taxon>
        <taxon>Unidentata</taxon>
        <taxon>Episquamata</taxon>
        <taxon>Toxicofera</taxon>
        <taxon>Iguania</taxon>
        <taxon>Dactyloidae</taxon>
        <taxon>Anolis</taxon>
    </lineage>
</organism>
<sequence>GIVTLIRIRAVPDRTGFPPSYAVRMSWCSDCRSLSRGCSSTSSGKSLPSFTFFTLSEKWGLELS</sequence>
<keyword evidence="2" id="KW-1185">Reference proteome</keyword>
<name>A0A803TUU5_ANOCA</name>
<dbReference type="Proteomes" id="UP000001646">
    <property type="component" value="Chromosome 4"/>
</dbReference>
<protein>
    <submittedName>
        <fullName evidence="1">Uncharacterized protein</fullName>
    </submittedName>
</protein>
<dbReference type="InParanoid" id="A0A803TUU5"/>
<evidence type="ECO:0000313" key="2">
    <source>
        <dbReference type="Proteomes" id="UP000001646"/>
    </source>
</evidence>
<proteinExistence type="predicted"/>
<dbReference type="GeneTree" id="ENSGT01150000290007"/>
<reference evidence="1" key="3">
    <citation type="submission" date="2025-09" db="UniProtKB">
        <authorList>
            <consortium name="Ensembl"/>
        </authorList>
    </citation>
    <scope>IDENTIFICATION</scope>
</reference>